<evidence type="ECO:0000313" key="2">
    <source>
        <dbReference type="EMBL" id="KJB46559.1"/>
    </source>
</evidence>
<organism evidence="2 3">
    <name type="scientific">Gossypium raimondii</name>
    <name type="common">Peruvian cotton</name>
    <name type="synonym">Gossypium klotzschianum subsp. raimondii</name>
    <dbReference type="NCBI Taxonomy" id="29730"/>
    <lineage>
        <taxon>Eukaryota</taxon>
        <taxon>Viridiplantae</taxon>
        <taxon>Streptophyta</taxon>
        <taxon>Embryophyta</taxon>
        <taxon>Tracheophyta</taxon>
        <taxon>Spermatophyta</taxon>
        <taxon>Magnoliopsida</taxon>
        <taxon>eudicotyledons</taxon>
        <taxon>Gunneridae</taxon>
        <taxon>Pentapetalae</taxon>
        <taxon>rosids</taxon>
        <taxon>malvids</taxon>
        <taxon>Malvales</taxon>
        <taxon>Malvaceae</taxon>
        <taxon>Malvoideae</taxon>
        <taxon>Gossypium</taxon>
    </lineage>
</organism>
<dbReference type="OMA" id="KCCQVCR"/>
<dbReference type="PANTHER" id="PTHR31681:SF51">
    <property type="entry name" value="PARP CATALYTIC DOMAIN-CONTAINING PROTEIN"/>
    <property type="match status" value="1"/>
</dbReference>
<name>A0A0D2SR73_GOSRA</name>
<dbReference type="Proteomes" id="UP000032304">
    <property type="component" value="Chromosome 7"/>
</dbReference>
<dbReference type="EMBL" id="CM001746">
    <property type="protein sequence ID" value="KJB46559.1"/>
    <property type="molecule type" value="Genomic_DNA"/>
</dbReference>
<reference evidence="2 3" key="1">
    <citation type="journal article" date="2012" name="Nature">
        <title>Repeated polyploidization of Gossypium genomes and the evolution of spinnable cotton fibres.</title>
        <authorList>
            <person name="Paterson A.H."/>
            <person name="Wendel J.F."/>
            <person name="Gundlach H."/>
            <person name="Guo H."/>
            <person name="Jenkins J."/>
            <person name="Jin D."/>
            <person name="Llewellyn D."/>
            <person name="Showmaker K.C."/>
            <person name="Shu S."/>
            <person name="Udall J."/>
            <person name="Yoo M.J."/>
            <person name="Byers R."/>
            <person name="Chen W."/>
            <person name="Doron-Faigenboim A."/>
            <person name="Duke M.V."/>
            <person name="Gong L."/>
            <person name="Grimwood J."/>
            <person name="Grover C."/>
            <person name="Grupp K."/>
            <person name="Hu G."/>
            <person name="Lee T.H."/>
            <person name="Li J."/>
            <person name="Lin L."/>
            <person name="Liu T."/>
            <person name="Marler B.S."/>
            <person name="Page J.T."/>
            <person name="Roberts A.W."/>
            <person name="Romanel E."/>
            <person name="Sanders W.S."/>
            <person name="Szadkowski E."/>
            <person name="Tan X."/>
            <person name="Tang H."/>
            <person name="Xu C."/>
            <person name="Wang J."/>
            <person name="Wang Z."/>
            <person name="Zhang D."/>
            <person name="Zhang L."/>
            <person name="Ashrafi H."/>
            <person name="Bedon F."/>
            <person name="Bowers J.E."/>
            <person name="Brubaker C.L."/>
            <person name="Chee P.W."/>
            <person name="Das S."/>
            <person name="Gingle A.R."/>
            <person name="Haigler C.H."/>
            <person name="Harker D."/>
            <person name="Hoffmann L.V."/>
            <person name="Hovav R."/>
            <person name="Jones D.C."/>
            <person name="Lemke C."/>
            <person name="Mansoor S."/>
            <person name="ur Rahman M."/>
            <person name="Rainville L.N."/>
            <person name="Rambani A."/>
            <person name="Reddy U.K."/>
            <person name="Rong J.K."/>
            <person name="Saranga Y."/>
            <person name="Scheffler B.E."/>
            <person name="Scheffler J.A."/>
            <person name="Stelly D.M."/>
            <person name="Triplett B.A."/>
            <person name="Van Deynze A."/>
            <person name="Vaslin M.F."/>
            <person name="Waghmare V.N."/>
            <person name="Walford S.A."/>
            <person name="Wright R.J."/>
            <person name="Zaki E.A."/>
            <person name="Zhang T."/>
            <person name="Dennis E.S."/>
            <person name="Mayer K.F."/>
            <person name="Peterson D.G."/>
            <person name="Rokhsar D.S."/>
            <person name="Wang X."/>
            <person name="Schmutz J."/>
        </authorList>
    </citation>
    <scope>NUCLEOTIDE SEQUENCE [LARGE SCALE GENOMIC DNA]</scope>
</reference>
<dbReference type="SUPFAM" id="SSF56399">
    <property type="entry name" value="ADP-ribosylation"/>
    <property type="match status" value="1"/>
</dbReference>
<feature type="compositionally biased region" description="Polar residues" evidence="1">
    <location>
        <begin position="35"/>
        <end position="47"/>
    </location>
</feature>
<feature type="compositionally biased region" description="Low complexity" evidence="1">
    <location>
        <begin position="57"/>
        <end position="79"/>
    </location>
</feature>
<dbReference type="PANTHER" id="PTHR31681">
    <property type="entry name" value="C2H2-LIKE ZINC FINGER PROTEIN"/>
    <property type="match status" value="1"/>
</dbReference>
<dbReference type="eggNOG" id="ENOG502SHQJ">
    <property type="taxonomic scope" value="Eukaryota"/>
</dbReference>
<evidence type="ECO:0000313" key="3">
    <source>
        <dbReference type="Proteomes" id="UP000032304"/>
    </source>
</evidence>
<dbReference type="AlphaFoldDB" id="A0A0D2SR73"/>
<evidence type="ECO:0000256" key="1">
    <source>
        <dbReference type="SAM" id="MobiDB-lite"/>
    </source>
</evidence>
<proteinExistence type="predicted"/>
<protein>
    <submittedName>
        <fullName evidence="2">Uncharacterized protein</fullName>
    </submittedName>
</protein>
<keyword evidence="3" id="KW-1185">Reference proteome</keyword>
<feature type="region of interest" description="Disordered" evidence="1">
    <location>
        <begin position="35"/>
        <end position="87"/>
    </location>
</feature>
<dbReference type="Gramene" id="KJB46559">
    <property type="protein sequence ID" value="KJB46559"/>
    <property type="gene ID" value="B456_007G374400"/>
</dbReference>
<dbReference type="KEGG" id="gra:105801664"/>
<dbReference type="OrthoDB" id="9514740at2759"/>
<gene>
    <name evidence="2" type="ORF">B456_007G374400</name>
</gene>
<accession>A0A0D2SR73</accession>
<sequence>MLFLETTKEMAEKFLMAASMAALVCHPSSSINCFKPKPQTSQRTTSKSAKKNTDIQTDSSLSKTSSSCSSFSDTNTTSTPRSHVPNRVPLTTSCKDLYLVSSLFEKDPAFRVVETIFKSGWDVKTGLEIEKILKINHTIDVLKRFEEYREIVKSKSSNIERLAVDGNEVLKFYGTIVTCSLGIDEFSRICYRESCGVCRMIGLRLSEVEESVGLSDDSRCAHRKVTKECGVDNKVRGRKVVVVCRVIAGRVARCRGQGVGLVEGREGGFDSVVSSCTDRSEELVVLDARAVLPCFVIVYNVKHSKGYKV</sequence>
<dbReference type="Gene3D" id="3.90.228.10">
    <property type="match status" value="1"/>
</dbReference>